<reference evidence="3" key="1">
    <citation type="journal article" date="2014" name="Int. J. Syst. Evol. Microbiol.">
        <title>Complete genome sequence of Corynebacterium casei LMG S-19264T (=DSM 44701T), isolated from a smear-ripened cheese.</title>
        <authorList>
            <consortium name="US DOE Joint Genome Institute (JGI-PGF)"/>
            <person name="Walter F."/>
            <person name="Albersmeier A."/>
            <person name="Kalinowski J."/>
            <person name="Ruckert C."/>
        </authorList>
    </citation>
    <scope>NUCLEOTIDE SEQUENCE</scope>
    <source>
        <strain evidence="3">VKM B-1606</strain>
    </source>
</reference>
<sequence length="480" mass="51629">MTPLSHTFRPLRRFTQSDSGATAPLLGLIGLVLIGCMGIAIDIGRSVIVRARLYDALDAAGLAVANRISTVTPTAEATKFVKANFVDNFAGATVTAVTATPNADKSVVTLTATAIMPTSFMRLFGQDFVTVGATSEVTRKLTGLEVVMVLDNTGSMEQSGSMPALKDAANLLVDQLFGNQTTARNLYVGLVPFSQAVNIGTNKTRADAWVTATSRENSTNPYYPDYWTGCVEARAGGLDQTDDPPQSRTANSVFKAYYAPDTSGNNWIDTSSRPTKLNIYYTSWTLQSGPGRFCPTPMTSMTNVKQDIKTGISAMKAQGSTMINLGAVWGWRMLSPRWRGFWDGVMLTNSLPLDYGTKNMQKAVVLMTDGENRFGANTSSDTTYTAYGVRSQGRIGYTGFSTASSELNKRLTTVCGKIKAAGILVYTVAFNISPEEVGVKTLLQNCASSTSYYFDATDQAALKASFQKIGDSLSNLRVSK</sequence>
<evidence type="ECO:0000259" key="2">
    <source>
        <dbReference type="Pfam" id="PF13400"/>
    </source>
</evidence>
<keyword evidence="1" id="KW-0472">Membrane</keyword>
<dbReference type="InterPro" id="IPR028087">
    <property type="entry name" value="Tad_N"/>
</dbReference>
<dbReference type="EMBL" id="BSFF01000002">
    <property type="protein sequence ID" value="GLK55647.1"/>
    <property type="molecule type" value="Genomic_DNA"/>
</dbReference>
<name>A0A9W6MRV8_9HYPH</name>
<dbReference type="Gene3D" id="3.40.50.410">
    <property type="entry name" value="von Willebrand factor, type A domain"/>
    <property type="match status" value="1"/>
</dbReference>
<dbReference type="Proteomes" id="UP001143400">
    <property type="component" value="Unassembled WGS sequence"/>
</dbReference>
<comment type="caution">
    <text evidence="3">The sequence shown here is derived from an EMBL/GenBank/DDBJ whole genome shotgun (WGS) entry which is preliminary data.</text>
</comment>
<evidence type="ECO:0000313" key="3">
    <source>
        <dbReference type="EMBL" id="GLK55647.1"/>
    </source>
</evidence>
<keyword evidence="1" id="KW-1133">Transmembrane helix</keyword>
<evidence type="ECO:0000313" key="4">
    <source>
        <dbReference type="Proteomes" id="UP001143400"/>
    </source>
</evidence>
<feature type="domain" description="Putative Flp pilus-assembly TadG-like N-terminal" evidence="2">
    <location>
        <begin position="20"/>
        <end position="66"/>
    </location>
</feature>
<organism evidence="3 4">
    <name type="scientific">Methylopila capsulata</name>
    <dbReference type="NCBI Taxonomy" id="61654"/>
    <lineage>
        <taxon>Bacteria</taxon>
        <taxon>Pseudomonadati</taxon>
        <taxon>Pseudomonadota</taxon>
        <taxon>Alphaproteobacteria</taxon>
        <taxon>Hyphomicrobiales</taxon>
        <taxon>Methylopilaceae</taxon>
        <taxon>Methylopila</taxon>
    </lineage>
</organism>
<keyword evidence="1" id="KW-0812">Transmembrane</keyword>
<gene>
    <name evidence="3" type="ORF">GCM10008170_16660</name>
</gene>
<proteinExistence type="predicted"/>
<protein>
    <recommendedName>
        <fullName evidence="2">Putative Flp pilus-assembly TadG-like N-terminal domain-containing protein</fullName>
    </recommendedName>
</protein>
<accession>A0A9W6MRV8</accession>
<evidence type="ECO:0000256" key="1">
    <source>
        <dbReference type="SAM" id="Phobius"/>
    </source>
</evidence>
<dbReference type="AlphaFoldDB" id="A0A9W6MRV8"/>
<dbReference type="InterPro" id="IPR036465">
    <property type="entry name" value="vWFA_dom_sf"/>
</dbReference>
<dbReference type="SUPFAM" id="SSF53300">
    <property type="entry name" value="vWA-like"/>
    <property type="match status" value="1"/>
</dbReference>
<reference evidence="3" key="2">
    <citation type="submission" date="2023-01" db="EMBL/GenBank/DDBJ databases">
        <authorList>
            <person name="Sun Q."/>
            <person name="Evtushenko L."/>
        </authorList>
    </citation>
    <scope>NUCLEOTIDE SEQUENCE</scope>
    <source>
        <strain evidence="3">VKM B-1606</strain>
    </source>
</reference>
<feature type="transmembrane region" description="Helical" evidence="1">
    <location>
        <begin position="21"/>
        <end position="41"/>
    </location>
</feature>
<dbReference type="Pfam" id="PF13400">
    <property type="entry name" value="Tad"/>
    <property type="match status" value="1"/>
</dbReference>